<feature type="domain" description="Glycosyltransferase 2-like" evidence="1">
    <location>
        <begin position="10"/>
        <end position="174"/>
    </location>
</feature>
<dbReference type="InterPro" id="IPR050256">
    <property type="entry name" value="Glycosyltransferase_2"/>
</dbReference>
<dbReference type="EMBL" id="JACHIG010000001">
    <property type="protein sequence ID" value="MBB5030975.1"/>
    <property type="molecule type" value="Genomic_DNA"/>
</dbReference>
<dbReference type="Pfam" id="PF00535">
    <property type="entry name" value="Glycos_transf_2"/>
    <property type="match status" value="1"/>
</dbReference>
<dbReference type="GO" id="GO:0004582">
    <property type="term" value="F:dolichyl-phosphate beta-D-mannosyltransferase activity"/>
    <property type="evidence" value="ECO:0007669"/>
    <property type="project" value="UniProtKB-EC"/>
</dbReference>
<accession>A0A7W7Y841</accession>
<dbReference type="RefSeq" id="WP_184337924.1">
    <property type="nucleotide sequence ID" value="NZ_JACHIG010000001.1"/>
</dbReference>
<keyword evidence="2" id="KW-0808">Transferase</keyword>
<dbReference type="PANTHER" id="PTHR48090">
    <property type="entry name" value="UNDECAPRENYL-PHOSPHATE 4-DEOXY-4-FORMAMIDO-L-ARABINOSE TRANSFERASE-RELATED"/>
    <property type="match status" value="1"/>
</dbReference>
<dbReference type="Gene3D" id="3.90.550.10">
    <property type="entry name" value="Spore Coat Polysaccharide Biosynthesis Protein SpsA, Chain A"/>
    <property type="match status" value="1"/>
</dbReference>
<dbReference type="PANTHER" id="PTHR48090:SF7">
    <property type="entry name" value="RFBJ PROTEIN"/>
    <property type="match status" value="1"/>
</dbReference>
<name>A0A7W7Y841_9BACT</name>
<dbReference type="InterPro" id="IPR029044">
    <property type="entry name" value="Nucleotide-diphossugar_trans"/>
</dbReference>
<gene>
    <name evidence="2" type="ORF">HNQ65_000529</name>
</gene>
<evidence type="ECO:0000313" key="2">
    <source>
        <dbReference type="EMBL" id="MBB5030975.1"/>
    </source>
</evidence>
<dbReference type="InterPro" id="IPR001173">
    <property type="entry name" value="Glyco_trans_2-like"/>
</dbReference>
<organism evidence="2 3">
    <name type="scientific">Prosthecobacter vanneervenii</name>
    <dbReference type="NCBI Taxonomy" id="48466"/>
    <lineage>
        <taxon>Bacteria</taxon>
        <taxon>Pseudomonadati</taxon>
        <taxon>Verrucomicrobiota</taxon>
        <taxon>Verrucomicrobiia</taxon>
        <taxon>Verrucomicrobiales</taxon>
        <taxon>Verrucomicrobiaceae</taxon>
        <taxon>Prosthecobacter</taxon>
    </lineage>
</organism>
<proteinExistence type="predicted"/>
<protein>
    <submittedName>
        <fullName evidence="2">Dolichol-phosphate mannosyltransferase</fullName>
        <ecNumber evidence="2">2.4.1.83</ecNumber>
    </submittedName>
</protein>
<keyword evidence="2" id="KW-0328">Glycosyltransferase</keyword>
<evidence type="ECO:0000259" key="1">
    <source>
        <dbReference type="Pfam" id="PF00535"/>
    </source>
</evidence>
<evidence type="ECO:0000313" key="3">
    <source>
        <dbReference type="Proteomes" id="UP000590740"/>
    </source>
</evidence>
<dbReference type="Proteomes" id="UP000590740">
    <property type="component" value="Unassembled WGS sequence"/>
</dbReference>
<sequence>MSKPALKKLSVVMPAKDEAGCIVSTVKHLNLELTLHAVPHEILVVDDGSTDSTWNLLQDLQASVPELRPIQNQGRCGFGCAVAQGLDAISGDAVVIMMADESDDVRDVVRYWKLLNDGWDCVFGSRFIKGGGVIDYPWLKLRLNRLANLLIRLVFNIKLNDTTNAFKAYHKTVIDGCRPLLSPHFNLTVELPLKAIVRGYTWTVAPITWRNRHTGVAKLKIREMGSRYFFIVAYVWLEKYFSRGDYRRLSENSLSQSGIASR</sequence>
<comment type="caution">
    <text evidence="2">The sequence shown here is derived from an EMBL/GenBank/DDBJ whole genome shotgun (WGS) entry which is preliminary data.</text>
</comment>
<reference evidence="2 3" key="1">
    <citation type="submission" date="2020-08" db="EMBL/GenBank/DDBJ databases">
        <title>Genomic Encyclopedia of Type Strains, Phase IV (KMG-IV): sequencing the most valuable type-strain genomes for metagenomic binning, comparative biology and taxonomic classification.</title>
        <authorList>
            <person name="Goeker M."/>
        </authorList>
    </citation>
    <scope>NUCLEOTIDE SEQUENCE [LARGE SCALE GENOMIC DNA]</scope>
    <source>
        <strain evidence="2 3">DSM 12252</strain>
    </source>
</reference>
<dbReference type="CDD" id="cd04179">
    <property type="entry name" value="DPM_DPG-synthase_like"/>
    <property type="match status" value="1"/>
</dbReference>
<dbReference type="AlphaFoldDB" id="A0A7W7Y841"/>
<keyword evidence="3" id="KW-1185">Reference proteome</keyword>
<dbReference type="SUPFAM" id="SSF53448">
    <property type="entry name" value="Nucleotide-diphospho-sugar transferases"/>
    <property type="match status" value="1"/>
</dbReference>
<dbReference type="EC" id="2.4.1.83" evidence="2"/>